<comment type="caution">
    <text evidence="1">The sequence shown here is derived from an EMBL/GenBank/DDBJ whole genome shotgun (WGS) entry which is preliminary data.</text>
</comment>
<evidence type="ECO:0000313" key="1">
    <source>
        <dbReference type="EMBL" id="MFC7406010.1"/>
    </source>
</evidence>
<gene>
    <name evidence="1" type="ORF">ACFQQL_12880</name>
</gene>
<reference evidence="2" key="1">
    <citation type="journal article" date="2019" name="Int. J. Syst. Evol. Microbiol.">
        <title>The Global Catalogue of Microorganisms (GCM) 10K type strain sequencing project: providing services to taxonomists for standard genome sequencing and annotation.</title>
        <authorList>
            <consortium name="The Broad Institute Genomics Platform"/>
            <consortium name="The Broad Institute Genome Sequencing Center for Infectious Disease"/>
            <person name="Wu L."/>
            <person name="Ma J."/>
        </authorList>
    </citation>
    <scope>NUCLEOTIDE SEQUENCE [LARGE SCALE GENOMIC DNA]</scope>
    <source>
        <strain evidence="2">JCM 1490</strain>
    </source>
</reference>
<protein>
    <recommendedName>
        <fullName evidence="3">Transcriptional regulator, AbiEi antitoxin, Type IV TA system</fullName>
    </recommendedName>
</protein>
<evidence type="ECO:0008006" key="3">
    <source>
        <dbReference type="Google" id="ProtNLM"/>
    </source>
</evidence>
<proteinExistence type="predicted"/>
<keyword evidence="2" id="KW-1185">Reference proteome</keyword>
<accession>A0ABW2Q924</accession>
<evidence type="ECO:0000313" key="2">
    <source>
        <dbReference type="Proteomes" id="UP001596455"/>
    </source>
</evidence>
<sequence length="324" mass="36506">MASPLPTDPHGLIVYRDVAELGLRADLDTAFRHGEIERVGRGVYRVVEHDAGLSPAQQDAQRYRRTVLAAARRMKDAIFTSYSAAALLGLPVVGRWPEDVYVLARDRHARRRRGVVHVACDTAGRTAVVDGLVTTSVELTLIQLARHAPLSAALPAFDAAIHVPRHGTASPLTTRERIQAEHERLVPYPRRHKVEAVLDRCTPKAESAFESMSRLTIEELGFAEPELQVRFWLPELAQEAYLDFYWRDAGVGGEADGDGKYLDGAGAAGAARRVVDEKRREDELRAQLTGFVRWDWQDMWRRTPLERKLLRAGVPRPRMPRRFR</sequence>
<dbReference type="Proteomes" id="UP001596455">
    <property type="component" value="Unassembled WGS sequence"/>
</dbReference>
<organism evidence="1 2">
    <name type="scientific">Georgenia alba</name>
    <dbReference type="NCBI Taxonomy" id="2233858"/>
    <lineage>
        <taxon>Bacteria</taxon>
        <taxon>Bacillati</taxon>
        <taxon>Actinomycetota</taxon>
        <taxon>Actinomycetes</taxon>
        <taxon>Micrococcales</taxon>
        <taxon>Bogoriellaceae</taxon>
        <taxon>Georgenia</taxon>
    </lineage>
</organism>
<dbReference type="EMBL" id="JBHTCQ010000002">
    <property type="protein sequence ID" value="MFC7406010.1"/>
    <property type="molecule type" value="Genomic_DNA"/>
</dbReference>
<name>A0ABW2Q924_9MICO</name>
<dbReference type="RefSeq" id="WP_382394969.1">
    <property type="nucleotide sequence ID" value="NZ_JBHTCQ010000002.1"/>
</dbReference>